<gene>
    <name evidence="1" type="ORF">M404DRAFT_24690</name>
</gene>
<dbReference type="OrthoDB" id="2691029at2759"/>
<reference evidence="2" key="2">
    <citation type="submission" date="2015-01" db="EMBL/GenBank/DDBJ databases">
        <title>Evolutionary Origins and Diversification of the Mycorrhizal Mutualists.</title>
        <authorList>
            <consortium name="DOE Joint Genome Institute"/>
            <consortium name="Mycorrhizal Genomics Consortium"/>
            <person name="Kohler A."/>
            <person name="Kuo A."/>
            <person name="Nagy L.G."/>
            <person name="Floudas D."/>
            <person name="Copeland A."/>
            <person name="Barry K.W."/>
            <person name="Cichocki N."/>
            <person name="Veneault-Fourrey C."/>
            <person name="LaButti K."/>
            <person name="Lindquist E.A."/>
            <person name="Lipzen A."/>
            <person name="Lundell T."/>
            <person name="Morin E."/>
            <person name="Murat C."/>
            <person name="Riley R."/>
            <person name="Ohm R."/>
            <person name="Sun H."/>
            <person name="Tunlid A."/>
            <person name="Henrissat B."/>
            <person name="Grigoriev I.V."/>
            <person name="Hibbett D.S."/>
            <person name="Martin F."/>
        </authorList>
    </citation>
    <scope>NUCLEOTIDE SEQUENCE [LARGE SCALE GENOMIC DNA]</scope>
    <source>
        <strain evidence="2">Marx 270</strain>
    </source>
</reference>
<sequence length="411" mass="46569">MQPLVSGDSRYDISQCCLMFCLQMKSHPPMLQASPPVHFHVKRVIRDVAFEILKAMPPRLLHPLTGFLCNRDAQITYFMTSQQYNQLPSSCKTCGPDRRVKLTCTEASICFRFVMLSHRWGESEPSLRSIEGHQQTVRTWMDPPKNHWLLETYYSSLKPGHLARTPRLQTIKSPDLSPTFPQVLSLFGIFNFYLQVLYGESAENALGHLPTKIISQSWDISVLDWVGKASPFHSCFPARITSCEASPSPPSHPNAAPMTTQRPTSLTSLRKLRGSLIRVPLPQFFNRRLVLPYISHRVTGVQLTGHDPSVRSYTYTIQASGLRPLEIVLPDKLGNATRSQGARQFVRPWHLKSQSTKVDAASEEQLLLALATPFNALLLTELSHSKYKMDCVLHPYYCSTRGLRQRLAKQN</sequence>
<dbReference type="HOGENOM" id="CLU_669241_0_0_1"/>
<proteinExistence type="predicted"/>
<dbReference type="STRING" id="870435.A0A0C3KA40"/>
<name>A0A0C3KA40_PISTI</name>
<dbReference type="EMBL" id="KN831963">
    <property type="protein sequence ID" value="KIO06482.1"/>
    <property type="molecule type" value="Genomic_DNA"/>
</dbReference>
<reference evidence="1 2" key="1">
    <citation type="submission" date="2014-04" db="EMBL/GenBank/DDBJ databases">
        <authorList>
            <consortium name="DOE Joint Genome Institute"/>
            <person name="Kuo A."/>
            <person name="Kohler A."/>
            <person name="Costa M.D."/>
            <person name="Nagy L.G."/>
            <person name="Floudas D."/>
            <person name="Copeland A."/>
            <person name="Barry K.W."/>
            <person name="Cichocki N."/>
            <person name="Veneault-Fourrey C."/>
            <person name="LaButti K."/>
            <person name="Lindquist E.A."/>
            <person name="Lipzen A."/>
            <person name="Lundell T."/>
            <person name="Morin E."/>
            <person name="Murat C."/>
            <person name="Sun H."/>
            <person name="Tunlid A."/>
            <person name="Henrissat B."/>
            <person name="Grigoriev I.V."/>
            <person name="Hibbett D.S."/>
            <person name="Martin F."/>
            <person name="Nordberg H.P."/>
            <person name="Cantor M.N."/>
            <person name="Hua S.X."/>
        </authorList>
    </citation>
    <scope>NUCLEOTIDE SEQUENCE [LARGE SCALE GENOMIC DNA]</scope>
    <source>
        <strain evidence="1 2">Marx 270</strain>
    </source>
</reference>
<protein>
    <submittedName>
        <fullName evidence="1">Uncharacterized protein</fullName>
    </submittedName>
</protein>
<dbReference type="AlphaFoldDB" id="A0A0C3KA40"/>
<evidence type="ECO:0000313" key="1">
    <source>
        <dbReference type="EMBL" id="KIO06482.1"/>
    </source>
</evidence>
<keyword evidence="2" id="KW-1185">Reference proteome</keyword>
<organism evidence="1 2">
    <name type="scientific">Pisolithus tinctorius Marx 270</name>
    <dbReference type="NCBI Taxonomy" id="870435"/>
    <lineage>
        <taxon>Eukaryota</taxon>
        <taxon>Fungi</taxon>
        <taxon>Dikarya</taxon>
        <taxon>Basidiomycota</taxon>
        <taxon>Agaricomycotina</taxon>
        <taxon>Agaricomycetes</taxon>
        <taxon>Agaricomycetidae</taxon>
        <taxon>Boletales</taxon>
        <taxon>Sclerodermatineae</taxon>
        <taxon>Pisolithaceae</taxon>
        <taxon>Pisolithus</taxon>
    </lineage>
</organism>
<accession>A0A0C3KA40</accession>
<evidence type="ECO:0000313" key="2">
    <source>
        <dbReference type="Proteomes" id="UP000054217"/>
    </source>
</evidence>
<dbReference type="InParanoid" id="A0A0C3KA40"/>
<dbReference type="Proteomes" id="UP000054217">
    <property type="component" value="Unassembled WGS sequence"/>
</dbReference>